<accession>A0AA45WJZ9</accession>
<evidence type="ECO:0000313" key="1">
    <source>
        <dbReference type="EMBL" id="SMP04970.1"/>
    </source>
</evidence>
<dbReference type="RefSeq" id="WP_022735890.1">
    <property type="nucleotide sequence ID" value="NZ_FXTU01000001.1"/>
</dbReference>
<sequence length="64" mass="7678">MNTTTTPAKISYYRLLQASYRRAEQLLREISEHPHRYHPAKKQETADYLTQLRKEMGKFHIDQS</sequence>
<dbReference type="AlphaFoldDB" id="A0AA45WJZ9"/>
<gene>
    <name evidence="1" type="ORF">SAMN06265361_101591</name>
</gene>
<reference evidence="1" key="1">
    <citation type="submission" date="2017-05" db="EMBL/GenBank/DDBJ databases">
        <authorList>
            <person name="Varghese N."/>
            <person name="Submissions S."/>
        </authorList>
    </citation>
    <scope>NUCLEOTIDE SEQUENCE</scope>
    <source>
        <strain evidence="1">DSM 45262</strain>
    </source>
</reference>
<proteinExistence type="predicted"/>
<name>A0AA45WJZ9_9BACL</name>
<organism evidence="1 2">
    <name type="scientific">Laceyella tengchongensis</name>
    <dbReference type="NCBI Taxonomy" id="574699"/>
    <lineage>
        <taxon>Bacteria</taxon>
        <taxon>Bacillati</taxon>
        <taxon>Bacillota</taxon>
        <taxon>Bacilli</taxon>
        <taxon>Bacillales</taxon>
        <taxon>Thermoactinomycetaceae</taxon>
        <taxon>Laceyella</taxon>
    </lineage>
</organism>
<comment type="caution">
    <text evidence="1">The sequence shown here is derived from an EMBL/GenBank/DDBJ whole genome shotgun (WGS) entry which is preliminary data.</text>
</comment>
<protein>
    <submittedName>
        <fullName evidence="1">Uncharacterized protein</fullName>
    </submittedName>
</protein>
<evidence type="ECO:0000313" key="2">
    <source>
        <dbReference type="Proteomes" id="UP001157946"/>
    </source>
</evidence>
<keyword evidence="2" id="KW-1185">Reference proteome</keyword>
<dbReference type="EMBL" id="FXTU01000001">
    <property type="protein sequence ID" value="SMP04970.1"/>
    <property type="molecule type" value="Genomic_DNA"/>
</dbReference>
<dbReference type="Proteomes" id="UP001157946">
    <property type="component" value="Unassembled WGS sequence"/>
</dbReference>